<reference evidence="15 16" key="1">
    <citation type="submission" date="2018-07" db="EMBL/GenBank/DDBJ databases">
        <title>Genomic Encyclopedia of Type Strains, Phase IV (KMG-IV): sequencing the most valuable type-strain genomes for metagenomic binning, comparative biology and taxonomic classification.</title>
        <authorList>
            <person name="Goeker M."/>
        </authorList>
    </citation>
    <scope>NUCLEOTIDE SEQUENCE [LARGE SCALE GENOMIC DNA]</scope>
    <source>
        <strain evidence="15 16">DSM 21352</strain>
    </source>
</reference>
<evidence type="ECO:0000256" key="7">
    <source>
        <dbReference type="ARBA" id="ARBA00022723"/>
    </source>
</evidence>
<keyword evidence="3 14" id="KW-0963">Cytoplasm</keyword>
<evidence type="ECO:0000256" key="1">
    <source>
        <dbReference type="ARBA" id="ARBA00004496"/>
    </source>
</evidence>
<dbReference type="AlphaFoldDB" id="A0A370FNA3"/>
<dbReference type="GO" id="GO:0009376">
    <property type="term" value="C:HslUV protease complex"/>
    <property type="evidence" value="ECO:0007669"/>
    <property type="project" value="UniProtKB-UniRule"/>
</dbReference>
<organism evidence="15 16">
    <name type="scientific">Pseudacidovorax intermedius</name>
    <dbReference type="NCBI Taxonomy" id="433924"/>
    <lineage>
        <taxon>Bacteria</taxon>
        <taxon>Pseudomonadati</taxon>
        <taxon>Pseudomonadota</taxon>
        <taxon>Betaproteobacteria</taxon>
        <taxon>Burkholderiales</taxon>
        <taxon>Comamonadaceae</taxon>
        <taxon>Pseudacidovorax</taxon>
    </lineage>
</organism>
<dbReference type="Gene3D" id="3.60.20.10">
    <property type="entry name" value="Glutamine Phosphoribosylpyrophosphate, subunit 1, domain 1"/>
    <property type="match status" value="1"/>
</dbReference>
<dbReference type="SUPFAM" id="SSF56235">
    <property type="entry name" value="N-terminal nucleophile aminohydrolases (Ntn hydrolases)"/>
    <property type="match status" value="1"/>
</dbReference>
<dbReference type="GO" id="GO:0005839">
    <property type="term" value="C:proteasome core complex"/>
    <property type="evidence" value="ECO:0007669"/>
    <property type="project" value="InterPro"/>
</dbReference>
<keyword evidence="16" id="KW-1185">Reference proteome</keyword>
<dbReference type="EC" id="3.4.25.2" evidence="12 14"/>
<proteinExistence type="inferred from homology"/>
<sequence length="181" mass="19592">MEQFHGTTIVSVRRSTPQGEQVAIGGDGQVTLGNIVFKGSARKVRRLYQGKVIAGFAGATADAFTLFERFEAKLEKHQGQLSRAAIELTKDWRTDRVLRRLEAMLAVADRSTSLIITGNGDVLEPEQGIVAIGSGGAYAHSAAKALIENTELSAEDVVRKSLEIAGQLCIYTNMHHTVEVL</sequence>
<evidence type="ECO:0000256" key="13">
    <source>
        <dbReference type="ARBA" id="ARBA00074399"/>
    </source>
</evidence>
<keyword evidence="7 14" id="KW-0479">Metal-binding</keyword>
<dbReference type="PANTHER" id="PTHR32194">
    <property type="entry name" value="METALLOPROTEASE TLDD"/>
    <property type="match status" value="1"/>
</dbReference>
<gene>
    <name evidence="14" type="primary">hslV</name>
    <name evidence="15" type="ORF">DFR41_101106</name>
</gene>
<keyword evidence="5 14" id="KW-0645">Protease</keyword>
<dbReference type="Proteomes" id="UP000255265">
    <property type="component" value="Unassembled WGS sequence"/>
</dbReference>
<dbReference type="PIRSF" id="PIRSF039093">
    <property type="entry name" value="HslV"/>
    <property type="match status" value="1"/>
</dbReference>
<dbReference type="PROSITE" id="PS51476">
    <property type="entry name" value="PROTEASOME_BETA_2"/>
    <property type="match status" value="1"/>
</dbReference>
<evidence type="ECO:0000313" key="16">
    <source>
        <dbReference type="Proteomes" id="UP000255265"/>
    </source>
</evidence>
<comment type="catalytic activity">
    <reaction evidence="10 14">
        <text>ATP-dependent cleavage of peptide bonds with broad specificity.</text>
        <dbReference type="EC" id="3.4.25.2"/>
    </reaction>
</comment>
<keyword evidence="4 14" id="KW-0021">Allosteric enzyme</keyword>
<comment type="activity regulation">
    <text evidence="14">Allosterically activated by HslU binding.</text>
</comment>
<keyword evidence="9 14" id="KW-0915">Sodium</keyword>
<evidence type="ECO:0000256" key="6">
    <source>
        <dbReference type="ARBA" id="ARBA00022698"/>
    </source>
</evidence>
<comment type="subunit">
    <text evidence="11 14">A double ring-shaped homohexamer of HslV is capped on each side by a ring-shaped HslU homohexamer. The assembly of the HslU/HslV complex is dependent on binding of ATP.</text>
</comment>
<evidence type="ECO:0000256" key="2">
    <source>
        <dbReference type="ARBA" id="ARBA00006053"/>
    </source>
</evidence>
<feature type="binding site" evidence="14">
    <location>
        <position position="169"/>
    </location>
    <ligand>
        <name>Na(+)</name>
        <dbReference type="ChEBI" id="CHEBI:29101"/>
    </ligand>
</feature>
<dbReference type="EMBL" id="QQAV01000001">
    <property type="protein sequence ID" value="RDI28354.1"/>
    <property type="molecule type" value="Genomic_DNA"/>
</dbReference>
<dbReference type="STRING" id="433924.NS331_13260"/>
<dbReference type="InterPro" id="IPR001353">
    <property type="entry name" value="Proteasome_sua/b"/>
</dbReference>
<dbReference type="FunFam" id="3.60.20.10:FF:000002">
    <property type="entry name" value="ATP-dependent protease subunit HslV"/>
    <property type="match status" value="1"/>
</dbReference>
<dbReference type="InterPro" id="IPR023333">
    <property type="entry name" value="Proteasome_suB-type"/>
</dbReference>
<evidence type="ECO:0000256" key="14">
    <source>
        <dbReference type="HAMAP-Rule" id="MF_00248"/>
    </source>
</evidence>
<feature type="binding site" evidence="14">
    <location>
        <position position="166"/>
    </location>
    <ligand>
        <name>Na(+)</name>
        <dbReference type="ChEBI" id="CHEBI:29101"/>
    </ligand>
</feature>
<protein>
    <recommendedName>
        <fullName evidence="13 14">ATP-dependent protease subunit HslV</fullName>
        <ecNumber evidence="12 14">3.4.25.2</ecNumber>
    </recommendedName>
</protein>
<feature type="active site" evidence="14">
    <location>
        <position position="7"/>
    </location>
</feature>
<evidence type="ECO:0000313" key="15">
    <source>
        <dbReference type="EMBL" id="RDI28354.1"/>
    </source>
</evidence>
<dbReference type="GO" id="GO:0046872">
    <property type="term" value="F:metal ion binding"/>
    <property type="evidence" value="ECO:0007669"/>
    <property type="project" value="UniProtKB-KW"/>
</dbReference>
<comment type="similarity">
    <text evidence="2 14">Belongs to the peptidase T1B family. HslV subfamily.</text>
</comment>
<dbReference type="InterPro" id="IPR029055">
    <property type="entry name" value="Ntn_hydrolases_N"/>
</dbReference>
<evidence type="ECO:0000256" key="9">
    <source>
        <dbReference type="ARBA" id="ARBA00023053"/>
    </source>
</evidence>
<evidence type="ECO:0000256" key="12">
    <source>
        <dbReference type="ARBA" id="ARBA00066335"/>
    </source>
</evidence>
<dbReference type="InterPro" id="IPR022281">
    <property type="entry name" value="ATP-dep_Prtase_HsIV_su"/>
</dbReference>
<dbReference type="NCBIfam" id="TIGR03692">
    <property type="entry name" value="ATP_dep_HslV"/>
    <property type="match status" value="1"/>
</dbReference>
<evidence type="ECO:0000256" key="3">
    <source>
        <dbReference type="ARBA" id="ARBA00022490"/>
    </source>
</evidence>
<keyword evidence="6 14" id="KW-0888">Threonine protease</keyword>
<evidence type="ECO:0000256" key="10">
    <source>
        <dbReference type="ARBA" id="ARBA00052385"/>
    </source>
</evidence>
<dbReference type="RefSeq" id="WP_017757354.1">
    <property type="nucleotide sequence ID" value="NZ_QQAV01000001.1"/>
</dbReference>
<dbReference type="GO" id="GO:0051603">
    <property type="term" value="P:proteolysis involved in protein catabolic process"/>
    <property type="evidence" value="ECO:0007669"/>
    <property type="project" value="InterPro"/>
</dbReference>
<comment type="subcellular location">
    <subcellularLocation>
        <location evidence="1 14">Cytoplasm</location>
    </subcellularLocation>
</comment>
<comment type="function">
    <text evidence="14">Protease subunit of a proteasome-like degradation complex believed to be a general protein degrading machinery.</text>
</comment>
<evidence type="ECO:0000256" key="11">
    <source>
        <dbReference type="ARBA" id="ARBA00064434"/>
    </source>
</evidence>
<evidence type="ECO:0000256" key="4">
    <source>
        <dbReference type="ARBA" id="ARBA00022533"/>
    </source>
</evidence>
<name>A0A370FNA3_9BURK</name>
<dbReference type="GO" id="GO:0004298">
    <property type="term" value="F:threonine-type endopeptidase activity"/>
    <property type="evidence" value="ECO:0007669"/>
    <property type="project" value="UniProtKB-KW"/>
</dbReference>
<dbReference type="Pfam" id="PF00227">
    <property type="entry name" value="Proteasome"/>
    <property type="match status" value="1"/>
</dbReference>
<evidence type="ECO:0000256" key="5">
    <source>
        <dbReference type="ARBA" id="ARBA00022670"/>
    </source>
</evidence>
<dbReference type="NCBIfam" id="NF003964">
    <property type="entry name" value="PRK05456.1"/>
    <property type="match status" value="1"/>
</dbReference>
<keyword evidence="8 14" id="KW-0378">Hydrolase</keyword>
<comment type="caution">
    <text evidence="15">The sequence shown here is derived from an EMBL/GenBank/DDBJ whole genome shotgun (WGS) entry which is preliminary data.</text>
</comment>
<accession>A0A370FNA3</accession>
<dbReference type="PANTHER" id="PTHR32194:SF0">
    <property type="entry name" value="ATP-DEPENDENT PROTEASE SUBUNIT HSLV"/>
    <property type="match status" value="1"/>
</dbReference>
<dbReference type="OrthoDB" id="9804884at2"/>
<evidence type="ECO:0000256" key="8">
    <source>
        <dbReference type="ARBA" id="ARBA00022801"/>
    </source>
</evidence>
<feature type="binding site" evidence="14">
    <location>
        <position position="172"/>
    </location>
    <ligand>
        <name>Na(+)</name>
        <dbReference type="ChEBI" id="CHEBI:29101"/>
    </ligand>
</feature>
<dbReference type="HAMAP" id="MF_00248">
    <property type="entry name" value="HslV"/>
    <property type="match status" value="1"/>
</dbReference>
<dbReference type="CDD" id="cd01913">
    <property type="entry name" value="protease_HslV"/>
    <property type="match status" value="1"/>
</dbReference>